<feature type="binding site" evidence="3">
    <location>
        <begin position="243"/>
        <end position="244"/>
    </location>
    <ligand>
        <name>substrate</name>
    </ligand>
</feature>
<dbReference type="Gene3D" id="3.40.50.10470">
    <property type="entry name" value="Translation initiation factor eif-2b, domain 2"/>
    <property type="match status" value="1"/>
</dbReference>
<feature type="binding site" evidence="3">
    <location>
        <begin position="50"/>
        <end position="52"/>
    </location>
    <ligand>
        <name>substrate</name>
    </ligand>
</feature>
<evidence type="ECO:0000313" key="5">
    <source>
        <dbReference type="Proteomes" id="UP000050867"/>
    </source>
</evidence>
<keyword evidence="1 3" id="KW-0413">Isomerase</keyword>
<evidence type="ECO:0000256" key="3">
    <source>
        <dbReference type="HAMAP-Rule" id="MF_01678"/>
    </source>
</evidence>
<comment type="function">
    <text evidence="3">Catalyzes the interconversion of methylthioribose-1-phosphate (MTR-1-P) into methylthioribulose-1-phosphate (MTRu-1-P).</text>
</comment>
<dbReference type="Pfam" id="PF01008">
    <property type="entry name" value="IF-2B"/>
    <property type="match status" value="1"/>
</dbReference>
<comment type="caution">
    <text evidence="4">The sequence shown here is derived from an EMBL/GenBank/DDBJ whole genome shotgun (WGS) entry which is preliminary data.</text>
</comment>
<proteinExistence type="inferred from homology"/>
<name>A0A0T6M001_WENVI</name>
<dbReference type="PANTHER" id="PTHR43475:SF1">
    <property type="entry name" value="METHYLTHIORIBOSE-1-PHOSPHATE ISOMERASE"/>
    <property type="match status" value="1"/>
</dbReference>
<dbReference type="InterPro" id="IPR037171">
    <property type="entry name" value="NagB/RpiA_transferase-like"/>
</dbReference>
<feature type="site" description="Transition state stabilizer" evidence="3">
    <location>
        <position position="153"/>
    </location>
</feature>
<dbReference type="AlphaFoldDB" id="A0A0T6M001"/>
<evidence type="ECO:0000256" key="1">
    <source>
        <dbReference type="ARBA" id="ARBA00023235"/>
    </source>
</evidence>
<dbReference type="GO" id="GO:0046523">
    <property type="term" value="F:S-methyl-5-thioribose-1-phosphate isomerase activity"/>
    <property type="evidence" value="ECO:0007669"/>
    <property type="project" value="UniProtKB-UniRule"/>
</dbReference>
<dbReference type="Proteomes" id="UP000050867">
    <property type="component" value="Unassembled WGS sequence"/>
</dbReference>
<dbReference type="GO" id="GO:0003743">
    <property type="term" value="F:translation initiation factor activity"/>
    <property type="evidence" value="ECO:0007669"/>
    <property type="project" value="UniProtKB-KW"/>
</dbReference>
<dbReference type="InterPro" id="IPR005251">
    <property type="entry name" value="IF-M1Pi"/>
</dbReference>
<comment type="similarity">
    <text evidence="3">Belongs to the EIF-2B alpha/beta/delta subunits family. MtnA subfamily.</text>
</comment>
<gene>
    <name evidence="3" type="primary">mtnA</name>
    <name evidence="4" type="ORF">AQ490_00540</name>
</gene>
<dbReference type="InterPro" id="IPR027363">
    <property type="entry name" value="M1Pi_N"/>
</dbReference>
<dbReference type="EMBL" id="LLZU01000001">
    <property type="protein sequence ID" value="KRV51295.1"/>
    <property type="molecule type" value="Genomic_DNA"/>
</dbReference>
<comment type="catalytic activity">
    <reaction evidence="2 3">
        <text>5-(methylsulfanyl)-alpha-D-ribose 1-phosphate = 5-(methylsulfanyl)-D-ribulose 1-phosphate</text>
        <dbReference type="Rhea" id="RHEA:19989"/>
        <dbReference type="ChEBI" id="CHEBI:58533"/>
        <dbReference type="ChEBI" id="CHEBI:58548"/>
        <dbReference type="EC" id="5.3.1.23"/>
    </reaction>
</comment>
<dbReference type="UniPathway" id="UPA00904">
    <property type="reaction ID" value="UER00874"/>
</dbReference>
<dbReference type="NCBIfam" id="TIGR00512">
    <property type="entry name" value="salvage_mtnA"/>
    <property type="match status" value="1"/>
</dbReference>
<protein>
    <recommendedName>
        <fullName evidence="3">Methylthioribose-1-phosphate isomerase</fullName>
        <shortName evidence="3">M1Pi</shortName>
        <shortName evidence="3">MTR-1-P isomerase</shortName>
        <ecNumber evidence="3">5.3.1.23</ecNumber>
    </recommendedName>
    <alternativeName>
        <fullName evidence="3">S-methyl-5-thioribose-1-phosphate isomerase</fullName>
    </alternativeName>
</protein>
<dbReference type="NCBIfam" id="NF004326">
    <property type="entry name" value="PRK05720.1"/>
    <property type="match status" value="1"/>
</dbReference>
<feature type="binding site" evidence="3">
    <location>
        <position position="192"/>
    </location>
    <ligand>
        <name>substrate</name>
    </ligand>
</feature>
<dbReference type="OrthoDB" id="9803436at2"/>
<feature type="active site" description="Proton donor" evidence="3">
    <location>
        <position position="233"/>
    </location>
</feature>
<dbReference type="GO" id="GO:0019509">
    <property type="term" value="P:L-methionine salvage from methylthioadenosine"/>
    <property type="evidence" value="ECO:0007669"/>
    <property type="project" value="UniProtKB-UniRule"/>
</dbReference>
<dbReference type="eggNOG" id="COG0182">
    <property type="taxonomic scope" value="Bacteria"/>
</dbReference>
<keyword evidence="3" id="KW-0028">Amino-acid biosynthesis</keyword>
<dbReference type="HAMAP" id="MF_01678">
    <property type="entry name" value="Salvage_MtnA"/>
    <property type="match status" value="1"/>
</dbReference>
<comment type="pathway">
    <text evidence="3">Amino-acid biosynthesis; L-methionine biosynthesis via salvage pathway; L-methionine from S-methyl-5-thio-alpha-D-ribose 1-phosphate: step 1/6.</text>
</comment>
<organism evidence="4 5">
    <name type="scientific">Wenjunlia vitaminophila</name>
    <name type="common">Streptomyces vitaminophilus</name>
    <dbReference type="NCBI Taxonomy" id="76728"/>
    <lineage>
        <taxon>Bacteria</taxon>
        <taxon>Bacillati</taxon>
        <taxon>Actinomycetota</taxon>
        <taxon>Actinomycetes</taxon>
        <taxon>Kitasatosporales</taxon>
        <taxon>Streptomycetaceae</taxon>
        <taxon>Wenjunlia</taxon>
    </lineage>
</organism>
<dbReference type="SUPFAM" id="SSF100950">
    <property type="entry name" value="NagB/RpiA/CoA transferase-like"/>
    <property type="match status" value="1"/>
</dbReference>
<dbReference type="EC" id="5.3.1.23" evidence="3"/>
<dbReference type="RefSeq" id="WP_026220056.1">
    <property type="nucleotide sequence ID" value="NZ_LLZU01000001.1"/>
</dbReference>
<reference evidence="4 5" key="1">
    <citation type="submission" date="2015-10" db="EMBL/GenBank/DDBJ databases">
        <title>Draft genome sequence of pyrrolomycin-producing Streptomyces vitaminophilus.</title>
        <authorList>
            <person name="Graham D.E."/>
            <person name="Mahan K.M."/>
            <person name="Klingeman D.M."/>
            <person name="Hettich R.L."/>
            <person name="Parry R.J."/>
        </authorList>
    </citation>
    <scope>NUCLEOTIDE SEQUENCE [LARGE SCALE GENOMIC DNA]</scope>
    <source>
        <strain evidence="4 5">ATCC 31673</strain>
    </source>
</reference>
<dbReference type="InterPro" id="IPR011559">
    <property type="entry name" value="Initiation_fac_2B_a/b/d"/>
</dbReference>
<accession>A0A0T6M001</accession>
<keyword evidence="5" id="KW-1185">Reference proteome</keyword>
<feature type="binding site" evidence="3">
    <location>
        <position position="86"/>
    </location>
    <ligand>
        <name>substrate</name>
    </ligand>
</feature>
<keyword evidence="4" id="KW-0648">Protein biosynthesis</keyword>
<dbReference type="PANTHER" id="PTHR43475">
    <property type="entry name" value="METHYLTHIORIBOSE-1-PHOSPHATE ISOMERASE"/>
    <property type="match status" value="1"/>
</dbReference>
<dbReference type="InterPro" id="IPR042529">
    <property type="entry name" value="IF_2B-like_C"/>
</dbReference>
<dbReference type="STRING" id="76728.AQ490_00540"/>
<keyword evidence="3" id="KW-0486">Methionine biosynthesis</keyword>
<sequence length="343" mass="35187">MRTIDWVPAEGQSPGHIRLVDQKLLPGTLSEVDVHSVEQLIDAIQDLSVRGAPALGVAGALGVALAAQNLSADSAREVIAKLRAARPTAVNLAWGVDAALAAFDEGGPEAALVAALKVRDDDIAACEAMAERGTELLSRLLPDRPRLNVMTICNTGALAAIEHGTALGVVEKLHHDGRLALAVACETRPLLQGARLTAWELKRMGADYRVIVDSAAASVLARGGADVVMVGADRIAANGDTANKIGTFALALAAAHAGVPFLVVAPESTIDPDTADGGAIEIEDRGSEEVCSFAGVRTTPEGTAALNPAFDVTPAGLITAIVTDTRVIDLGASQVPAHPTEAA</sequence>
<evidence type="ECO:0000313" key="4">
    <source>
        <dbReference type="EMBL" id="KRV51295.1"/>
    </source>
</evidence>
<dbReference type="FunFam" id="3.40.50.10470:FF:000006">
    <property type="entry name" value="Methylthioribose-1-phosphate isomerase"/>
    <property type="match status" value="1"/>
</dbReference>
<dbReference type="InterPro" id="IPR000649">
    <property type="entry name" value="IF-2B-related"/>
</dbReference>
<dbReference type="Gene3D" id="1.20.120.420">
    <property type="entry name" value="translation initiation factor eif-2b, domain 1"/>
    <property type="match status" value="1"/>
</dbReference>
<dbReference type="NCBIfam" id="TIGR00524">
    <property type="entry name" value="eIF-2B_rel"/>
    <property type="match status" value="1"/>
</dbReference>
<evidence type="ECO:0000256" key="2">
    <source>
        <dbReference type="ARBA" id="ARBA00052401"/>
    </source>
</evidence>
<keyword evidence="4" id="KW-0396">Initiation factor</keyword>